<sequence length="58" mass="6517">MPTIDELKAQLAALEEKLEEARARMPAHSTKPLTMRTLLDLEDERDALLGKIEKAGKE</sequence>
<keyword evidence="1" id="KW-0175">Coiled coil</keyword>
<dbReference type="RefSeq" id="WP_012173701.1">
    <property type="nucleotide sequence ID" value="NC_009943.1"/>
</dbReference>
<dbReference type="Proteomes" id="UP000008561">
    <property type="component" value="Chromosome"/>
</dbReference>
<feature type="coiled-coil region" evidence="1">
    <location>
        <begin position="4"/>
        <end position="58"/>
    </location>
</feature>
<evidence type="ECO:0000313" key="3">
    <source>
        <dbReference type="Proteomes" id="UP000008561"/>
    </source>
</evidence>
<dbReference type="EMBL" id="CP000859">
    <property type="protein sequence ID" value="ABW66082.1"/>
    <property type="molecule type" value="Genomic_DNA"/>
</dbReference>
<protein>
    <submittedName>
        <fullName evidence="2">Uncharacterized protein</fullName>
    </submittedName>
</protein>
<organism evidence="2 3">
    <name type="scientific">Desulfosudis oleivorans (strain DSM 6200 / JCM 39069 / Hxd3)</name>
    <name type="common">Desulfococcus oleovorans</name>
    <dbReference type="NCBI Taxonomy" id="96561"/>
    <lineage>
        <taxon>Bacteria</taxon>
        <taxon>Pseudomonadati</taxon>
        <taxon>Thermodesulfobacteriota</taxon>
        <taxon>Desulfobacteria</taxon>
        <taxon>Desulfobacterales</taxon>
        <taxon>Desulfosudaceae</taxon>
        <taxon>Desulfosudis</taxon>
    </lineage>
</organism>
<dbReference type="HOGENOM" id="CLU_2972030_0_0_7"/>
<keyword evidence="3" id="KW-1185">Reference proteome</keyword>
<evidence type="ECO:0000256" key="1">
    <source>
        <dbReference type="SAM" id="Coils"/>
    </source>
</evidence>
<dbReference type="AlphaFoldDB" id="A8ZS64"/>
<name>A8ZS64_DESOH</name>
<proteinExistence type="predicted"/>
<gene>
    <name evidence="2" type="ordered locus">Dole_0272</name>
</gene>
<accession>A8ZS64</accession>
<dbReference type="KEGG" id="dol:Dole_0272"/>
<reference evidence="2 3" key="1">
    <citation type="submission" date="2007-10" db="EMBL/GenBank/DDBJ databases">
        <title>Complete sequence of Desulfococcus oleovorans Hxd3.</title>
        <authorList>
            <consortium name="US DOE Joint Genome Institute"/>
            <person name="Copeland A."/>
            <person name="Lucas S."/>
            <person name="Lapidus A."/>
            <person name="Barry K."/>
            <person name="Glavina del Rio T."/>
            <person name="Dalin E."/>
            <person name="Tice H."/>
            <person name="Pitluck S."/>
            <person name="Kiss H."/>
            <person name="Brettin T."/>
            <person name="Bruce D."/>
            <person name="Detter J.C."/>
            <person name="Han C."/>
            <person name="Schmutz J."/>
            <person name="Larimer F."/>
            <person name="Land M."/>
            <person name="Hauser L."/>
            <person name="Kyrpides N."/>
            <person name="Kim E."/>
            <person name="Wawrik B."/>
            <person name="Richardson P."/>
        </authorList>
    </citation>
    <scope>NUCLEOTIDE SEQUENCE [LARGE SCALE GENOMIC DNA]</scope>
    <source>
        <strain evidence="3">DSM 6200 / JCM 39069 / Hxd3</strain>
    </source>
</reference>
<evidence type="ECO:0000313" key="2">
    <source>
        <dbReference type="EMBL" id="ABW66082.1"/>
    </source>
</evidence>